<keyword evidence="7" id="KW-0479">Metal-binding</keyword>
<dbReference type="InterPro" id="IPR013083">
    <property type="entry name" value="Znf_RING/FYVE/PHD"/>
</dbReference>
<dbReference type="InterPro" id="IPR002867">
    <property type="entry name" value="IBR_dom"/>
</dbReference>
<dbReference type="STRING" id="15368.A0A0Q3FFX2"/>
<evidence type="ECO:0000256" key="10">
    <source>
        <dbReference type="ARBA" id="ARBA00022786"/>
    </source>
</evidence>
<evidence type="ECO:0000256" key="6">
    <source>
        <dbReference type="ARBA" id="ARBA00022679"/>
    </source>
</evidence>
<dbReference type="GO" id="GO:0006511">
    <property type="term" value="P:ubiquitin-dependent protein catabolic process"/>
    <property type="evidence" value="ECO:0000318"/>
    <property type="project" value="GO_Central"/>
</dbReference>
<evidence type="ECO:0000256" key="2">
    <source>
        <dbReference type="ARBA" id="ARBA00001947"/>
    </source>
</evidence>
<dbReference type="SMART" id="SM00647">
    <property type="entry name" value="IBR"/>
    <property type="match status" value="1"/>
</dbReference>
<dbReference type="Proteomes" id="UP000008810">
    <property type="component" value="Chromosome 3"/>
</dbReference>
<evidence type="ECO:0000313" key="15">
    <source>
        <dbReference type="EMBL" id="KQJ98527.1"/>
    </source>
</evidence>
<dbReference type="GO" id="GO:0061630">
    <property type="term" value="F:ubiquitin protein ligase activity"/>
    <property type="evidence" value="ECO:0000318"/>
    <property type="project" value="GO_Central"/>
</dbReference>
<dbReference type="GO" id="GO:0008270">
    <property type="term" value="F:zinc ion binding"/>
    <property type="evidence" value="ECO:0007669"/>
    <property type="project" value="UniProtKB-KW"/>
</dbReference>
<dbReference type="InterPro" id="IPR031127">
    <property type="entry name" value="E3_UB_ligase_RBR"/>
</dbReference>
<dbReference type="PROSITE" id="PS00518">
    <property type="entry name" value="ZF_RING_1"/>
    <property type="match status" value="1"/>
</dbReference>
<evidence type="ECO:0000256" key="3">
    <source>
        <dbReference type="ARBA" id="ARBA00003976"/>
    </source>
</evidence>
<organism evidence="15">
    <name type="scientific">Brachypodium distachyon</name>
    <name type="common">Purple false brome</name>
    <name type="synonym">Trachynia distachya</name>
    <dbReference type="NCBI Taxonomy" id="15368"/>
    <lineage>
        <taxon>Eukaryota</taxon>
        <taxon>Viridiplantae</taxon>
        <taxon>Streptophyta</taxon>
        <taxon>Embryophyta</taxon>
        <taxon>Tracheophyta</taxon>
        <taxon>Spermatophyta</taxon>
        <taxon>Magnoliopsida</taxon>
        <taxon>Liliopsida</taxon>
        <taxon>Poales</taxon>
        <taxon>Poaceae</taxon>
        <taxon>BOP clade</taxon>
        <taxon>Pooideae</taxon>
        <taxon>Stipodae</taxon>
        <taxon>Brachypodieae</taxon>
        <taxon>Brachypodium</taxon>
    </lineage>
</organism>
<evidence type="ECO:0000256" key="8">
    <source>
        <dbReference type="ARBA" id="ARBA00022737"/>
    </source>
</evidence>
<evidence type="ECO:0000313" key="17">
    <source>
        <dbReference type="Proteomes" id="UP000008810"/>
    </source>
</evidence>
<dbReference type="Gramene" id="KQJ98527">
    <property type="protein sequence ID" value="KQJ98527"/>
    <property type="gene ID" value="BRADI_3g37410v3"/>
</dbReference>
<evidence type="ECO:0000256" key="12">
    <source>
        <dbReference type="PROSITE-ProRule" id="PRU00175"/>
    </source>
</evidence>
<dbReference type="Gene3D" id="3.30.40.10">
    <property type="entry name" value="Zinc/RING finger domain, C3HC4 (zinc finger)"/>
    <property type="match status" value="1"/>
</dbReference>
<dbReference type="SUPFAM" id="SSF57850">
    <property type="entry name" value="RING/U-box"/>
    <property type="match status" value="2"/>
</dbReference>
<dbReference type="CDD" id="cd22584">
    <property type="entry name" value="Rcat_RBR_unk"/>
    <property type="match status" value="1"/>
</dbReference>
<evidence type="ECO:0000259" key="14">
    <source>
        <dbReference type="PROSITE" id="PS51873"/>
    </source>
</evidence>
<evidence type="ECO:0000256" key="5">
    <source>
        <dbReference type="ARBA" id="ARBA00012251"/>
    </source>
</evidence>
<dbReference type="InParanoid" id="A0A0Q3FFX2"/>
<dbReference type="EnsemblPlants" id="KQJ98527">
    <property type="protein sequence ID" value="KQJ98527"/>
    <property type="gene ID" value="BRADI_3g37410v3"/>
</dbReference>
<keyword evidence="6" id="KW-0808">Transferase</keyword>
<dbReference type="PROSITE" id="PS50089">
    <property type="entry name" value="ZF_RING_2"/>
    <property type="match status" value="1"/>
</dbReference>
<reference evidence="15 16" key="1">
    <citation type="journal article" date="2010" name="Nature">
        <title>Genome sequencing and analysis of the model grass Brachypodium distachyon.</title>
        <authorList>
            <consortium name="International Brachypodium Initiative"/>
        </authorList>
    </citation>
    <scope>NUCLEOTIDE SEQUENCE [LARGE SCALE GENOMIC DNA]</scope>
    <source>
        <strain evidence="15 16">Bd21</strain>
    </source>
</reference>
<dbReference type="OrthoDB" id="10009520at2759"/>
<reference evidence="15" key="2">
    <citation type="submission" date="2017-06" db="EMBL/GenBank/DDBJ databases">
        <title>WGS assembly of Brachypodium distachyon.</title>
        <authorList>
            <consortium name="The International Brachypodium Initiative"/>
            <person name="Lucas S."/>
            <person name="Harmon-Smith M."/>
            <person name="Lail K."/>
            <person name="Tice H."/>
            <person name="Grimwood J."/>
            <person name="Bruce D."/>
            <person name="Barry K."/>
            <person name="Shu S."/>
            <person name="Lindquist E."/>
            <person name="Wang M."/>
            <person name="Pitluck S."/>
            <person name="Vogel J.P."/>
            <person name="Garvin D.F."/>
            <person name="Mockler T.C."/>
            <person name="Schmutz J."/>
            <person name="Rokhsar D."/>
            <person name="Bevan M.W."/>
        </authorList>
    </citation>
    <scope>NUCLEOTIDE SEQUENCE</scope>
    <source>
        <strain evidence="15">Bd21</strain>
    </source>
</reference>
<dbReference type="GO" id="GO:0016567">
    <property type="term" value="P:protein ubiquitination"/>
    <property type="evidence" value="ECO:0007669"/>
    <property type="project" value="InterPro"/>
</dbReference>
<evidence type="ECO:0000256" key="4">
    <source>
        <dbReference type="ARBA" id="ARBA00005884"/>
    </source>
</evidence>
<gene>
    <name evidence="15" type="ORF">BRADI_3g37410v3</name>
</gene>
<keyword evidence="11" id="KW-0862">Zinc</keyword>
<accession>A0A0Q3FFX2</accession>
<comment type="cofactor">
    <cofactor evidence="2">
        <name>Zn(2+)</name>
        <dbReference type="ChEBI" id="CHEBI:29105"/>
    </cofactor>
</comment>
<comment type="catalytic activity">
    <reaction evidence="1">
        <text>[E2 ubiquitin-conjugating enzyme]-S-ubiquitinyl-L-cysteine + [acceptor protein]-L-lysine = [E2 ubiquitin-conjugating enzyme]-L-cysteine + [acceptor protein]-N(6)-ubiquitinyl-L-lysine.</text>
        <dbReference type="EC" id="2.3.2.31"/>
    </reaction>
</comment>
<evidence type="ECO:0000256" key="11">
    <source>
        <dbReference type="ARBA" id="ARBA00022833"/>
    </source>
</evidence>
<dbReference type="PANTHER" id="PTHR11685">
    <property type="entry name" value="RBR FAMILY RING FINGER AND IBR DOMAIN-CONTAINING"/>
    <property type="match status" value="1"/>
</dbReference>
<comment type="similarity">
    <text evidence="4">Belongs to the RBR family. Ariadne subfamily.</text>
</comment>
<dbReference type="InterPro" id="IPR044066">
    <property type="entry name" value="TRIAD_supradom"/>
</dbReference>
<comment type="function">
    <text evidence="3">Might act as an E3 ubiquitin-protein ligase, or as part of E3 complex, which accepts ubiquitin from specific E2 ubiquitin-conjugating enzymes and then transfers it to substrates.</text>
</comment>
<dbReference type="EMBL" id="CM000882">
    <property type="protein sequence ID" value="KQJ98527.1"/>
    <property type="molecule type" value="Genomic_DNA"/>
</dbReference>
<name>A0A0Q3FFX2_BRADI</name>
<evidence type="ECO:0000256" key="1">
    <source>
        <dbReference type="ARBA" id="ARBA00001798"/>
    </source>
</evidence>
<dbReference type="Gene3D" id="1.20.120.1750">
    <property type="match status" value="1"/>
</dbReference>
<dbReference type="InterPro" id="IPR017907">
    <property type="entry name" value="Znf_RING_CS"/>
</dbReference>
<keyword evidence="10" id="KW-0833">Ubl conjugation pathway</keyword>
<reference evidence="16" key="3">
    <citation type="submission" date="2018-08" db="UniProtKB">
        <authorList>
            <consortium name="EnsemblPlants"/>
        </authorList>
    </citation>
    <scope>IDENTIFICATION</scope>
    <source>
        <strain evidence="16">cv. Bd21</strain>
    </source>
</reference>
<dbReference type="GO" id="GO:0000151">
    <property type="term" value="C:ubiquitin ligase complex"/>
    <property type="evidence" value="ECO:0000318"/>
    <property type="project" value="GO_Central"/>
</dbReference>
<dbReference type="FunFam" id="3.30.40.10:FF:000230">
    <property type="entry name" value="RBR-type E3 ubiquitin transferase"/>
    <property type="match status" value="1"/>
</dbReference>
<evidence type="ECO:0000256" key="9">
    <source>
        <dbReference type="ARBA" id="ARBA00022771"/>
    </source>
</evidence>
<keyword evidence="17" id="KW-1185">Reference proteome</keyword>
<dbReference type="InterPro" id="IPR001841">
    <property type="entry name" value="Znf_RING"/>
</dbReference>
<dbReference type="FunCoup" id="A0A0Q3FFX2">
    <property type="interactions" value="300"/>
</dbReference>
<dbReference type="Pfam" id="PF01485">
    <property type="entry name" value="IBR"/>
    <property type="match status" value="1"/>
</dbReference>
<feature type="domain" description="RING-type" evidence="14">
    <location>
        <begin position="118"/>
        <end position="301"/>
    </location>
</feature>
<sequence length="301" mass="32286">MAAGSSNADLTGLIDESYFSALTHARNDADFAQDDDLFPISDEKYAVELQFQEVIMSSAIAAAAALTRPRSSSLPDTLSRAMNTSPVPIVIIDDSSSAGASSSSSSRPSTAATPTAAALVFCKICMDAVPAADAHRASSGCAHAFCGACLAGYLGAKIQDRIADIRCPEEWCPGVLDPALCQGMLPREVFDRWAAALCESMVLGAKRVYCPFKDCSAMMVADGHDDEVTQSECQLGRGNRGKEDLMMLEMAKGKKWKRCPKCQYFVEKIDGCLLITCRCRYEFCYGCGNQWGVTHSSCISA</sequence>
<proteinExistence type="inferred from homology"/>
<dbReference type="AlphaFoldDB" id="A0A0Q3FFX2"/>
<dbReference type="GO" id="GO:0031624">
    <property type="term" value="F:ubiquitin conjugating enzyme binding"/>
    <property type="evidence" value="ECO:0000318"/>
    <property type="project" value="GO_Central"/>
</dbReference>
<dbReference type="PROSITE" id="PS51873">
    <property type="entry name" value="TRIAD"/>
    <property type="match status" value="1"/>
</dbReference>
<keyword evidence="9 12" id="KW-0863">Zinc-finger</keyword>
<feature type="domain" description="RING-type" evidence="13">
    <location>
        <begin position="122"/>
        <end position="168"/>
    </location>
</feature>
<dbReference type="EC" id="2.3.2.31" evidence="5"/>
<evidence type="ECO:0000313" key="16">
    <source>
        <dbReference type="EnsemblPlants" id="KQJ98527"/>
    </source>
</evidence>
<evidence type="ECO:0000256" key="7">
    <source>
        <dbReference type="ARBA" id="ARBA00022723"/>
    </source>
</evidence>
<protein>
    <recommendedName>
        <fullName evidence="5">RBR-type E3 ubiquitin transferase</fullName>
        <ecNumber evidence="5">2.3.2.31</ecNumber>
    </recommendedName>
</protein>
<keyword evidence="8" id="KW-0677">Repeat</keyword>
<dbReference type="GO" id="GO:0005737">
    <property type="term" value="C:cytoplasm"/>
    <property type="evidence" value="ECO:0000318"/>
    <property type="project" value="GO_Central"/>
</dbReference>
<evidence type="ECO:0000259" key="13">
    <source>
        <dbReference type="PROSITE" id="PS50089"/>
    </source>
</evidence>